<evidence type="ECO:0000313" key="2">
    <source>
        <dbReference type="Proteomes" id="UP000578819"/>
    </source>
</evidence>
<dbReference type="AlphaFoldDB" id="A0A7W7SW08"/>
<evidence type="ECO:0008006" key="3">
    <source>
        <dbReference type="Google" id="ProtNLM"/>
    </source>
</evidence>
<dbReference type="RefSeq" id="WP_184536980.1">
    <property type="nucleotide sequence ID" value="NZ_JACHJW010000001.1"/>
</dbReference>
<dbReference type="EMBL" id="JACHJW010000001">
    <property type="protein sequence ID" value="MBB4961377.1"/>
    <property type="molecule type" value="Genomic_DNA"/>
</dbReference>
<name>A0A7W7SW08_9ACTN</name>
<organism evidence="1 2">
    <name type="scientific">Micromonospora polyrhachis</name>
    <dbReference type="NCBI Taxonomy" id="1282883"/>
    <lineage>
        <taxon>Bacteria</taxon>
        <taxon>Bacillati</taxon>
        <taxon>Actinomycetota</taxon>
        <taxon>Actinomycetes</taxon>
        <taxon>Micromonosporales</taxon>
        <taxon>Micromonosporaceae</taxon>
        <taxon>Micromonospora</taxon>
    </lineage>
</organism>
<sequence length="168" mass="18602">MTSPPIRQPGVGDFDFLVGSWEVTNRRLVRPLTGSTEWDEFPATAVCHAPLFGGAANLDEITFHTKGFTGLTLRLFDPELREWSLNWVNSRTGRLTPPVVGRFDADGAGEFYGDDTHEGIPIRCRFTWSGITRTSAHWEQAFSTDGGHSWETNWTMALTRTGEAGVAA</sequence>
<accession>A0A7W7SW08</accession>
<protein>
    <recommendedName>
        <fullName evidence="3">DUF1579 domain-containing protein</fullName>
    </recommendedName>
</protein>
<gene>
    <name evidence="1" type="ORF">FHR38_005110</name>
</gene>
<proteinExistence type="predicted"/>
<keyword evidence="2" id="KW-1185">Reference proteome</keyword>
<dbReference type="Proteomes" id="UP000578819">
    <property type="component" value="Unassembled WGS sequence"/>
</dbReference>
<evidence type="ECO:0000313" key="1">
    <source>
        <dbReference type="EMBL" id="MBB4961377.1"/>
    </source>
</evidence>
<reference evidence="1 2" key="1">
    <citation type="submission" date="2020-08" db="EMBL/GenBank/DDBJ databases">
        <title>Sequencing the genomes of 1000 actinobacteria strains.</title>
        <authorList>
            <person name="Klenk H.-P."/>
        </authorList>
    </citation>
    <scope>NUCLEOTIDE SEQUENCE [LARGE SCALE GENOMIC DNA]</scope>
    <source>
        <strain evidence="1 2">DSM 45886</strain>
    </source>
</reference>
<comment type="caution">
    <text evidence="1">The sequence shown here is derived from an EMBL/GenBank/DDBJ whole genome shotgun (WGS) entry which is preliminary data.</text>
</comment>